<proteinExistence type="predicted"/>
<organism evidence="1 2">
    <name type="scientific">Hydrogenophaga defluvii</name>
    <dbReference type="NCBI Taxonomy" id="249410"/>
    <lineage>
        <taxon>Bacteria</taxon>
        <taxon>Pseudomonadati</taxon>
        <taxon>Pseudomonadota</taxon>
        <taxon>Betaproteobacteria</taxon>
        <taxon>Burkholderiales</taxon>
        <taxon>Comamonadaceae</taxon>
        <taxon>Hydrogenophaga</taxon>
    </lineage>
</organism>
<dbReference type="Proteomes" id="UP001596457">
    <property type="component" value="Unassembled WGS sequence"/>
</dbReference>
<keyword evidence="2" id="KW-1185">Reference proteome</keyword>
<protein>
    <submittedName>
        <fullName evidence="1">Uncharacterized protein</fullName>
    </submittedName>
</protein>
<sequence>METLSDSGYDMLRAAVNAARQFQCQSVKALKERLLMTFPDRETEINEAIAFWAANVRQRYPNGVPAG</sequence>
<accession>A0ABW2SFL1</accession>
<evidence type="ECO:0000313" key="2">
    <source>
        <dbReference type="Proteomes" id="UP001596457"/>
    </source>
</evidence>
<evidence type="ECO:0000313" key="1">
    <source>
        <dbReference type="EMBL" id="MFC7462326.1"/>
    </source>
</evidence>
<dbReference type="RefSeq" id="WP_382203116.1">
    <property type="nucleotide sequence ID" value="NZ_JBHTBZ010000062.1"/>
</dbReference>
<comment type="caution">
    <text evidence="1">The sequence shown here is derived from an EMBL/GenBank/DDBJ whole genome shotgun (WGS) entry which is preliminary data.</text>
</comment>
<gene>
    <name evidence="1" type="ORF">ACFQU0_18010</name>
</gene>
<name>A0ABW2SFL1_9BURK</name>
<reference evidence="2" key="1">
    <citation type="journal article" date="2019" name="Int. J. Syst. Evol. Microbiol.">
        <title>The Global Catalogue of Microorganisms (GCM) 10K type strain sequencing project: providing services to taxonomists for standard genome sequencing and annotation.</title>
        <authorList>
            <consortium name="The Broad Institute Genomics Platform"/>
            <consortium name="The Broad Institute Genome Sequencing Center for Infectious Disease"/>
            <person name="Wu L."/>
            <person name="Ma J."/>
        </authorList>
    </citation>
    <scope>NUCLEOTIDE SEQUENCE [LARGE SCALE GENOMIC DNA]</scope>
    <source>
        <strain evidence="2">CCUG 53903</strain>
    </source>
</reference>
<dbReference type="EMBL" id="JBHTBZ010000062">
    <property type="protein sequence ID" value="MFC7462326.1"/>
    <property type="molecule type" value="Genomic_DNA"/>
</dbReference>